<protein>
    <submittedName>
        <fullName evidence="1">Uncharacterized protein</fullName>
    </submittedName>
</protein>
<keyword evidence="1" id="KW-0614">Plasmid</keyword>
<evidence type="ECO:0000313" key="2">
    <source>
        <dbReference type="Proteomes" id="UP000182101"/>
    </source>
</evidence>
<dbReference type="Proteomes" id="UP000182101">
    <property type="component" value="Plasmid pAMCP48-600"/>
</dbReference>
<dbReference type="EMBL" id="CP018025">
    <property type="protein sequence ID" value="APD92181.1"/>
    <property type="molecule type" value="Genomic_DNA"/>
</dbReference>
<geneLocation type="plasmid" evidence="2">
    <name>pamcp48-600</name>
</geneLocation>
<organism evidence="1 2">
    <name type="scientific">Alteromonas mediterranea</name>
    <dbReference type="NCBI Taxonomy" id="314275"/>
    <lineage>
        <taxon>Bacteria</taxon>
        <taxon>Pseudomonadati</taxon>
        <taxon>Pseudomonadota</taxon>
        <taxon>Gammaproteobacteria</taxon>
        <taxon>Alteromonadales</taxon>
        <taxon>Alteromonadaceae</taxon>
        <taxon>Alteromonas/Salinimonas group</taxon>
        <taxon>Alteromonas</taxon>
    </lineage>
</organism>
<dbReference type="AlphaFoldDB" id="A0AAC9JF33"/>
<gene>
    <name evidence="1" type="ORF">BM524_19880</name>
</gene>
<reference evidence="1 2" key="1">
    <citation type="submission" date="2016-11" db="EMBL/GenBank/DDBJ databases">
        <title>Networking in microbes: conjugative elements and plasmids in the genus Alteromonas.</title>
        <authorList>
            <person name="Lopez-Perez M."/>
            <person name="Ramon-Marco N."/>
            <person name="Rodriguez-Valera F."/>
        </authorList>
    </citation>
    <scope>NUCLEOTIDE SEQUENCE [LARGE SCALE GENOMIC DNA]</scope>
    <source>
        <strain evidence="1 2">CP48</strain>
        <plasmid evidence="2">pamcp48-600</plasmid>
    </source>
</reference>
<dbReference type="RefSeq" id="WP_071960794.1">
    <property type="nucleotide sequence ID" value="NZ_CP018025.1"/>
</dbReference>
<accession>A0AAC9JF33</accession>
<proteinExistence type="predicted"/>
<name>A0AAC9JF33_9ALTE</name>
<sequence>MELAFLLAATTVIFLFFKNRQKVKVKQKISFKVIADSLTSKESESLSAYEHYFDCRHPEQVKEGLQSKGLITPVDNDPNGKFAITPLGYSVARMKGLLSGGNYVCAVSPPKAIREK</sequence>
<evidence type="ECO:0000313" key="1">
    <source>
        <dbReference type="EMBL" id="APD92181.1"/>
    </source>
</evidence>